<dbReference type="InterPro" id="IPR008949">
    <property type="entry name" value="Isoprenoid_synthase_dom_sf"/>
</dbReference>
<dbReference type="SFLD" id="SFLDS00005">
    <property type="entry name" value="Isoprenoid_Synthase_Type_I"/>
    <property type="match status" value="1"/>
</dbReference>
<dbReference type="SUPFAM" id="SSF48576">
    <property type="entry name" value="Terpenoid synthases"/>
    <property type="match status" value="1"/>
</dbReference>
<organism evidence="3 4">
    <name type="scientific">Krasilnikoviella flava</name>
    <dbReference type="NCBI Taxonomy" id="526729"/>
    <lineage>
        <taxon>Bacteria</taxon>
        <taxon>Bacillati</taxon>
        <taxon>Actinomycetota</taxon>
        <taxon>Actinomycetes</taxon>
        <taxon>Micrococcales</taxon>
        <taxon>Promicromonosporaceae</taxon>
        <taxon>Krasilnikoviella</taxon>
    </lineage>
</organism>
<keyword evidence="2" id="KW-0808">Transferase</keyword>
<evidence type="ECO:0000313" key="3">
    <source>
        <dbReference type="EMBL" id="SKC81028.1"/>
    </source>
</evidence>
<evidence type="ECO:0000256" key="1">
    <source>
        <dbReference type="ARBA" id="ARBA00004684"/>
    </source>
</evidence>
<name>A0A1T5LZQ9_9MICO</name>
<protein>
    <submittedName>
        <fullName evidence="3">Phytoene/squalene synthetase</fullName>
    </submittedName>
</protein>
<dbReference type="Gene3D" id="1.10.600.10">
    <property type="entry name" value="Farnesyl Diphosphate Synthase"/>
    <property type="match status" value="1"/>
</dbReference>
<dbReference type="InterPro" id="IPR019845">
    <property type="entry name" value="Squalene/phytoene_synthase_CS"/>
</dbReference>
<keyword evidence="4" id="KW-1185">Reference proteome</keyword>
<sequence length="295" mass="31749">MSAAPAVPAATGLGAGDPTYDAVAVRSAAVVIRAYSSSFGWACRLLGDPVRDHVRTVYALVRVADEIVDDPRPVLTPAERDELLTELEREVGRARARGRSSNLVVHAFARTARTFGIGDDLVAPFFASMRADLTATAHDDASFAAYVHGSAEVVGLMCLRVFVAGDEAAYDRLAPGAARLGAAFQKVNFLRDLAEDVDARGRSYFPGLDVDAFDDDDRDRLLADVDADLRAAAAVIDDLPRTSRRAVRVAHDLFAELSRRLAATPAATIRRERVRVPDLVKARLVAAAVARDVLR</sequence>
<dbReference type="EMBL" id="FUZQ01000008">
    <property type="protein sequence ID" value="SKC81028.1"/>
    <property type="molecule type" value="Genomic_DNA"/>
</dbReference>
<dbReference type="Proteomes" id="UP000189777">
    <property type="component" value="Unassembled WGS sequence"/>
</dbReference>
<evidence type="ECO:0000313" key="4">
    <source>
        <dbReference type="Proteomes" id="UP000189777"/>
    </source>
</evidence>
<dbReference type="Pfam" id="PF00494">
    <property type="entry name" value="SQS_PSY"/>
    <property type="match status" value="1"/>
</dbReference>
<dbReference type="UniPathway" id="UPA00799"/>
<dbReference type="STRING" id="526729.SAMN04324258_4144"/>
<dbReference type="AlphaFoldDB" id="A0A1T5LZQ9"/>
<dbReference type="GO" id="GO:0004311">
    <property type="term" value="F:geranylgeranyl diphosphate synthase activity"/>
    <property type="evidence" value="ECO:0007669"/>
    <property type="project" value="InterPro"/>
</dbReference>
<dbReference type="SFLD" id="SFLDG01018">
    <property type="entry name" value="Squalene/Phytoene_Synthase_Lik"/>
    <property type="match status" value="1"/>
</dbReference>
<evidence type="ECO:0000256" key="2">
    <source>
        <dbReference type="ARBA" id="ARBA00022679"/>
    </source>
</evidence>
<dbReference type="PANTHER" id="PTHR31480">
    <property type="entry name" value="BIFUNCTIONAL LYCOPENE CYCLASE/PHYTOENE SYNTHASE"/>
    <property type="match status" value="1"/>
</dbReference>
<dbReference type="InterPro" id="IPR044843">
    <property type="entry name" value="Trans_IPPS_bact-type"/>
</dbReference>
<reference evidence="3 4" key="1">
    <citation type="submission" date="2017-02" db="EMBL/GenBank/DDBJ databases">
        <authorList>
            <person name="Peterson S.W."/>
        </authorList>
    </citation>
    <scope>NUCLEOTIDE SEQUENCE [LARGE SCALE GENOMIC DNA]</scope>
    <source>
        <strain evidence="3 4">DSM 21481</strain>
    </source>
</reference>
<comment type="pathway">
    <text evidence="1">Carotenoid biosynthesis; phytoene biosynthesis.</text>
</comment>
<dbReference type="InterPro" id="IPR002060">
    <property type="entry name" value="Squ/phyt_synthse"/>
</dbReference>
<dbReference type="RefSeq" id="WP_079576480.1">
    <property type="nucleotide sequence ID" value="NZ_FUZQ01000008.1"/>
</dbReference>
<gene>
    <name evidence="3" type="ORF">SAMN04324258_4144</name>
</gene>
<accession>A0A1T5LZQ9</accession>
<dbReference type="PROSITE" id="PS01045">
    <property type="entry name" value="SQUALEN_PHYTOEN_SYN_2"/>
    <property type="match status" value="1"/>
</dbReference>
<dbReference type="GO" id="GO:0008299">
    <property type="term" value="P:isoprenoid biosynthetic process"/>
    <property type="evidence" value="ECO:0007669"/>
    <property type="project" value="UniProtKB-ARBA"/>
</dbReference>
<proteinExistence type="predicted"/>
<dbReference type="OrthoDB" id="9807580at2"/>
<dbReference type="SFLD" id="SFLDG01212">
    <property type="entry name" value="Phytoene_synthase_like"/>
    <property type="match status" value="1"/>
</dbReference>